<protein>
    <recommendedName>
        <fullName evidence="4">Secreted protein</fullName>
    </recommendedName>
</protein>
<reference evidence="3" key="1">
    <citation type="submission" date="2024-02" db="UniProtKB">
        <authorList>
            <consortium name="WormBaseParasite"/>
        </authorList>
    </citation>
    <scope>IDENTIFICATION</scope>
</reference>
<name>A0AAF3FJ86_9BILA</name>
<dbReference type="AlphaFoldDB" id="A0AAF3FJ86"/>
<accession>A0AAF3FJ86</accession>
<dbReference type="WBParaSite" id="MBELARI_LOCUS6887">
    <property type="protein sequence ID" value="MBELARI_LOCUS6887"/>
    <property type="gene ID" value="MBELARI_LOCUS6887"/>
</dbReference>
<keyword evidence="1" id="KW-0732">Signal</keyword>
<keyword evidence="2" id="KW-1185">Reference proteome</keyword>
<evidence type="ECO:0008006" key="4">
    <source>
        <dbReference type="Google" id="ProtNLM"/>
    </source>
</evidence>
<evidence type="ECO:0000313" key="3">
    <source>
        <dbReference type="WBParaSite" id="MBELARI_LOCUS6887"/>
    </source>
</evidence>
<feature type="signal peptide" evidence="1">
    <location>
        <begin position="1"/>
        <end position="18"/>
    </location>
</feature>
<dbReference type="Proteomes" id="UP000887575">
    <property type="component" value="Unassembled WGS sequence"/>
</dbReference>
<evidence type="ECO:0000256" key="1">
    <source>
        <dbReference type="SAM" id="SignalP"/>
    </source>
</evidence>
<organism evidence="2 3">
    <name type="scientific">Mesorhabditis belari</name>
    <dbReference type="NCBI Taxonomy" id="2138241"/>
    <lineage>
        <taxon>Eukaryota</taxon>
        <taxon>Metazoa</taxon>
        <taxon>Ecdysozoa</taxon>
        <taxon>Nematoda</taxon>
        <taxon>Chromadorea</taxon>
        <taxon>Rhabditida</taxon>
        <taxon>Rhabditina</taxon>
        <taxon>Rhabditomorpha</taxon>
        <taxon>Rhabditoidea</taxon>
        <taxon>Rhabditidae</taxon>
        <taxon>Mesorhabditinae</taxon>
        <taxon>Mesorhabditis</taxon>
    </lineage>
</organism>
<sequence>MLQTTLIFLLLTVNIVFALETNLKCFIQKYVNELPCSLPTIDMDELCKEADTMRKSSWEDAHIPGERAWRMLCENQDGASVLKALECSQNANTKNNIADKCGDVNFGSCSELGTARTCLVRELKTLCGNDRATSFLTEAYMNNDDRRGTPIFDCREVIAKVVGLKAW</sequence>
<proteinExistence type="predicted"/>
<evidence type="ECO:0000313" key="2">
    <source>
        <dbReference type="Proteomes" id="UP000887575"/>
    </source>
</evidence>
<feature type="chain" id="PRO_5042133475" description="Secreted protein" evidence="1">
    <location>
        <begin position="19"/>
        <end position="167"/>
    </location>
</feature>